<protein>
    <submittedName>
        <fullName evidence="11">Methyl-accepting chemotaxis protein</fullName>
    </submittedName>
</protein>
<gene>
    <name evidence="11" type="ORF">ACFOZ8_04100</name>
</gene>
<keyword evidence="3 8" id="KW-0472">Membrane</keyword>
<keyword evidence="4 6" id="KW-0807">Transducer</keyword>
<feature type="domain" description="HAMP" evidence="10">
    <location>
        <begin position="339"/>
        <end position="391"/>
    </location>
</feature>
<evidence type="ECO:0000256" key="4">
    <source>
        <dbReference type="ARBA" id="ARBA00023224"/>
    </source>
</evidence>
<dbReference type="EMBL" id="JBHSAM010000013">
    <property type="protein sequence ID" value="MFC4098833.1"/>
    <property type="molecule type" value="Genomic_DNA"/>
</dbReference>
<dbReference type="CDD" id="cd06225">
    <property type="entry name" value="HAMP"/>
    <property type="match status" value="1"/>
</dbReference>
<feature type="transmembrane region" description="Helical" evidence="8">
    <location>
        <begin position="318"/>
        <end position="339"/>
    </location>
</feature>
<evidence type="ECO:0000256" key="8">
    <source>
        <dbReference type="SAM" id="Phobius"/>
    </source>
</evidence>
<dbReference type="Proteomes" id="UP001595715">
    <property type="component" value="Unassembled WGS sequence"/>
</dbReference>
<evidence type="ECO:0000256" key="7">
    <source>
        <dbReference type="SAM" id="MobiDB-lite"/>
    </source>
</evidence>
<keyword evidence="12" id="KW-1185">Reference proteome</keyword>
<dbReference type="InterPro" id="IPR004089">
    <property type="entry name" value="MCPsignal_dom"/>
</dbReference>
<dbReference type="Gene3D" id="6.10.340.10">
    <property type="match status" value="1"/>
</dbReference>
<evidence type="ECO:0000313" key="12">
    <source>
        <dbReference type="Proteomes" id="UP001595715"/>
    </source>
</evidence>
<evidence type="ECO:0000256" key="3">
    <source>
        <dbReference type="ARBA" id="ARBA00023136"/>
    </source>
</evidence>
<dbReference type="RefSeq" id="WP_377717536.1">
    <property type="nucleotide sequence ID" value="NZ_JBHSAM010000013.1"/>
</dbReference>
<evidence type="ECO:0000256" key="5">
    <source>
        <dbReference type="ARBA" id="ARBA00029447"/>
    </source>
</evidence>
<dbReference type="SMART" id="SM00304">
    <property type="entry name" value="HAMP"/>
    <property type="match status" value="1"/>
</dbReference>
<evidence type="ECO:0000256" key="6">
    <source>
        <dbReference type="PROSITE-ProRule" id="PRU00284"/>
    </source>
</evidence>
<evidence type="ECO:0000256" key="1">
    <source>
        <dbReference type="ARBA" id="ARBA00004236"/>
    </source>
</evidence>
<dbReference type="CDD" id="cd11386">
    <property type="entry name" value="MCP_signal"/>
    <property type="match status" value="1"/>
</dbReference>
<comment type="subcellular location">
    <subcellularLocation>
        <location evidence="1">Cell membrane</location>
    </subcellularLocation>
</comment>
<dbReference type="PANTHER" id="PTHR32089:SF112">
    <property type="entry name" value="LYSOZYME-LIKE PROTEIN-RELATED"/>
    <property type="match status" value="1"/>
</dbReference>
<dbReference type="Gene3D" id="1.10.287.950">
    <property type="entry name" value="Methyl-accepting chemotaxis protein"/>
    <property type="match status" value="1"/>
</dbReference>
<keyword evidence="8" id="KW-1133">Transmembrane helix</keyword>
<evidence type="ECO:0000259" key="9">
    <source>
        <dbReference type="PROSITE" id="PS50111"/>
    </source>
</evidence>
<dbReference type="InterPro" id="IPR003660">
    <property type="entry name" value="HAMP_dom"/>
</dbReference>
<dbReference type="PROSITE" id="PS50111">
    <property type="entry name" value="CHEMOTAXIS_TRANSDUC_2"/>
    <property type="match status" value="1"/>
</dbReference>
<dbReference type="PROSITE" id="PS50885">
    <property type="entry name" value="HAMP"/>
    <property type="match status" value="1"/>
</dbReference>
<comment type="similarity">
    <text evidence="5">Belongs to the methyl-accepting chemotaxis (MCP) protein family.</text>
</comment>
<evidence type="ECO:0000259" key="10">
    <source>
        <dbReference type="PROSITE" id="PS50885"/>
    </source>
</evidence>
<dbReference type="PANTHER" id="PTHR32089">
    <property type="entry name" value="METHYL-ACCEPTING CHEMOTAXIS PROTEIN MCPB"/>
    <property type="match status" value="1"/>
</dbReference>
<evidence type="ECO:0000313" key="11">
    <source>
        <dbReference type="EMBL" id="MFC4098833.1"/>
    </source>
</evidence>
<dbReference type="Pfam" id="PF00015">
    <property type="entry name" value="MCPsignal"/>
    <property type="match status" value="1"/>
</dbReference>
<reference evidence="12" key="1">
    <citation type="journal article" date="2019" name="Int. J. Syst. Evol. Microbiol.">
        <title>The Global Catalogue of Microorganisms (GCM) 10K type strain sequencing project: providing services to taxonomists for standard genome sequencing and annotation.</title>
        <authorList>
            <consortium name="The Broad Institute Genomics Platform"/>
            <consortium name="The Broad Institute Genome Sequencing Center for Infectious Disease"/>
            <person name="Wu L."/>
            <person name="Ma J."/>
        </authorList>
    </citation>
    <scope>NUCLEOTIDE SEQUENCE [LARGE SCALE GENOMIC DNA]</scope>
    <source>
        <strain evidence="12">IBRC-M 10987</strain>
    </source>
</reference>
<evidence type="ECO:0000256" key="2">
    <source>
        <dbReference type="ARBA" id="ARBA00022475"/>
    </source>
</evidence>
<proteinExistence type="inferred from homology"/>
<sequence length="744" mass="79953">MKVFAPFVYIMNRLSYVKKFLLIGLLVLIPISILSVDLFRTLQSSIEVSKQERDGVTYLAPVKTLMMQMQKSRTMVDNGSKLAASQVEAIKAEMKQRIGLVDAMDAKYGEAFGTSAQWSSFKSGWALLEQQYADLTVDESVAWHIKLIQQLLEMQVDISDGSNMTMDPELSSFSLVNMIINRLPSLMENEALARGLGRSILAGEPMTPDAQLSLVKQADAIDRLVDEIGHDWSNAMDGSADIGSMEKRVGSSTEAAQRLSALVMQEVLSGKNSLGSSSFFADGTKAVDEASALYDEALVLLGKLIDKRIDQMEVERDTMIAIVGVVLLLVLIFFIAFYLNVKQTVNRLEQDSSRMAQGDLTVRVQLKTKDELARVGEAFNRMAESFADVLRRNQNIAEQVSGSSARMERTAHDSVGAANQIAAVMREMAGEAEHQAQSMEQNATAMTEMAEGISRIAVTSAVVNEAAAAVSNEAKNGRDTVVKAAGQMHTIRETAGATAEAVAQLRKQSEQIGSIVDLITGIAKQTNLLALNANIEAARAGVHGKGFSVVASEVGKLADQSRQLASNIGQLVVSMQQSAANAAARMEQGVAETSEGLALMDAVNGMFASILNEVEQVAAQVEEISAATQQMSAGTEQVAASVHESLGYAGRAAEKAQEAAESAGAQVISMEEVLNASGSLSETAIELQQALLKFKVTGESAAAAAIELPKKKAKREKKAKQPKERSGAKRKLALPWKKKGNKTE</sequence>
<accession>A0ABV8JV92</accession>
<name>A0ABV8JV92_9BACL</name>
<dbReference type="SMART" id="SM00283">
    <property type="entry name" value="MA"/>
    <property type="match status" value="1"/>
</dbReference>
<dbReference type="Pfam" id="PF00672">
    <property type="entry name" value="HAMP"/>
    <property type="match status" value="1"/>
</dbReference>
<comment type="caution">
    <text evidence="11">The sequence shown here is derived from an EMBL/GenBank/DDBJ whole genome shotgun (WGS) entry which is preliminary data.</text>
</comment>
<organism evidence="11 12">
    <name type="scientific">Paenibacillus xanthanilyticus</name>
    <dbReference type="NCBI Taxonomy" id="1783531"/>
    <lineage>
        <taxon>Bacteria</taxon>
        <taxon>Bacillati</taxon>
        <taxon>Bacillota</taxon>
        <taxon>Bacilli</taxon>
        <taxon>Bacillales</taxon>
        <taxon>Paenibacillaceae</taxon>
        <taxon>Paenibacillus</taxon>
    </lineage>
</organism>
<feature type="domain" description="Methyl-accepting transducer" evidence="9">
    <location>
        <begin position="410"/>
        <end position="646"/>
    </location>
</feature>
<keyword evidence="8" id="KW-0812">Transmembrane</keyword>
<dbReference type="SUPFAM" id="SSF58104">
    <property type="entry name" value="Methyl-accepting chemotaxis protein (MCP) signaling domain"/>
    <property type="match status" value="1"/>
</dbReference>
<feature type="region of interest" description="Disordered" evidence="7">
    <location>
        <begin position="708"/>
        <end position="744"/>
    </location>
</feature>
<feature type="transmembrane region" description="Helical" evidence="8">
    <location>
        <begin position="20"/>
        <end position="39"/>
    </location>
</feature>
<keyword evidence="2" id="KW-1003">Cell membrane</keyword>
<feature type="compositionally biased region" description="Basic residues" evidence="7">
    <location>
        <begin position="728"/>
        <end position="744"/>
    </location>
</feature>